<keyword evidence="1" id="KW-0472">Membrane</keyword>
<evidence type="ECO:0000256" key="1">
    <source>
        <dbReference type="SAM" id="Phobius"/>
    </source>
</evidence>
<keyword evidence="4" id="KW-1185">Reference proteome</keyword>
<name>A0A7J6I1P0_CANSA</name>
<protein>
    <recommendedName>
        <fullName evidence="2">Reverse transcriptase zinc-binding domain-containing protein</fullName>
    </recommendedName>
</protein>
<feature type="transmembrane region" description="Helical" evidence="1">
    <location>
        <begin position="173"/>
        <end position="196"/>
    </location>
</feature>
<accession>A0A7J6I1P0</accession>
<evidence type="ECO:0000313" key="4">
    <source>
        <dbReference type="Proteomes" id="UP000583929"/>
    </source>
</evidence>
<dbReference type="EMBL" id="JAATIQ010000013">
    <property type="protein sequence ID" value="KAF4401135.1"/>
    <property type="molecule type" value="Genomic_DNA"/>
</dbReference>
<comment type="caution">
    <text evidence="3">The sequence shown here is derived from an EMBL/GenBank/DDBJ whole genome shotgun (WGS) entry which is preliminary data.</text>
</comment>
<dbReference type="Pfam" id="PF13966">
    <property type="entry name" value="zf-RVT"/>
    <property type="match status" value="1"/>
</dbReference>
<feature type="domain" description="Reverse transcriptase zinc-binding" evidence="2">
    <location>
        <begin position="81"/>
        <end position="134"/>
    </location>
</feature>
<dbReference type="Proteomes" id="UP000583929">
    <property type="component" value="Unassembled WGS sequence"/>
</dbReference>
<reference evidence="3 4" key="1">
    <citation type="journal article" date="2020" name="bioRxiv">
        <title>Sequence and annotation of 42 cannabis genomes reveals extensive copy number variation in cannabinoid synthesis and pathogen resistance genes.</title>
        <authorList>
            <person name="Mckernan K.J."/>
            <person name="Helbert Y."/>
            <person name="Kane L.T."/>
            <person name="Ebling H."/>
            <person name="Zhang L."/>
            <person name="Liu B."/>
            <person name="Eaton Z."/>
            <person name="Mclaughlin S."/>
            <person name="Kingan S."/>
            <person name="Baybayan P."/>
            <person name="Concepcion G."/>
            <person name="Jordan M."/>
            <person name="Riva A."/>
            <person name="Barbazuk W."/>
            <person name="Harkins T."/>
        </authorList>
    </citation>
    <scope>NUCLEOTIDE SEQUENCE [LARGE SCALE GENOMIC DNA]</scope>
    <source>
        <strain evidence="4">cv. Jamaican Lion 4</strain>
        <tissue evidence="3">Leaf</tissue>
    </source>
</reference>
<dbReference type="AlphaFoldDB" id="A0A7J6I1P0"/>
<dbReference type="InterPro" id="IPR026960">
    <property type="entry name" value="RVT-Znf"/>
</dbReference>
<organism evidence="3 4">
    <name type="scientific">Cannabis sativa</name>
    <name type="common">Hemp</name>
    <name type="synonym">Marijuana</name>
    <dbReference type="NCBI Taxonomy" id="3483"/>
    <lineage>
        <taxon>Eukaryota</taxon>
        <taxon>Viridiplantae</taxon>
        <taxon>Streptophyta</taxon>
        <taxon>Embryophyta</taxon>
        <taxon>Tracheophyta</taxon>
        <taxon>Spermatophyta</taxon>
        <taxon>Magnoliopsida</taxon>
        <taxon>eudicotyledons</taxon>
        <taxon>Gunneridae</taxon>
        <taxon>Pentapetalae</taxon>
        <taxon>rosids</taxon>
        <taxon>fabids</taxon>
        <taxon>Rosales</taxon>
        <taxon>Cannabaceae</taxon>
        <taxon>Cannabis</taxon>
    </lineage>
</organism>
<evidence type="ECO:0000313" key="3">
    <source>
        <dbReference type="EMBL" id="KAF4401135.1"/>
    </source>
</evidence>
<gene>
    <name evidence="3" type="ORF">G4B88_013976</name>
</gene>
<keyword evidence="1" id="KW-0812">Transmembrane</keyword>
<evidence type="ECO:0000259" key="2">
    <source>
        <dbReference type="Pfam" id="PF13966"/>
    </source>
</evidence>
<sequence>MYILEIIESLSQLAKNIRATLLYINTCHGFCFEFTIAMMSNSPSRENNISCMNIYGTSNKRSTSTTNVSYDEISNHSPRERLKILHFAWRGYHEILPTRNDFFRRNIASSTSCQLCGFGGESNAHVIFWCPVAQVVERDAFAKFIICSWAIWTEMNNITHGQQIRQPQYVVEWIIMFSASLLLVNYWFVIAGLLLFCIPDLCMFNWCCVGSCWEFKPPQIGIRAERFQVIKPGGIVEVLGRARQFVYHPRDHYN</sequence>
<proteinExistence type="predicted"/>
<keyword evidence="1" id="KW-1133">Transmembrane helix</keyword>